<comment type="similarity">
    <text evidence="1">Belongs to the NAD(P)-dependent epimerase/dehydratase family.</text>
</comment>
<evidence type="ECO:0008006" key="6">
    <source>
        <dbReference type="Google" id="ProtNLM"/>
    </source>
</evidence>
<dbReference type="Gene3D" id="3.40.50.720">
    <property type="entry name" value="NAD(P)-binding Rossmann-like Domain"/>
    <property type="match status" value="1"/>
</dbReference>
<dbReference type="InterPro" id="IPR029044">
    <property type="entry name" value="Nucleotide-diphossugar_trans"/>
</dbReference>
<feature type="domain" description="Glycosyltransferase 2-like" evidence="2">
    <location>
        <begin position="635"/>
        <end position="729"/>
    </location>
</feature>
<protein>
    <recommendedName>
        <fullName evidence="6">Glycosyltransferase family 2 protein</fullName>
    </recommendedName>
</protein>
<gene>
    <name evidence="4" type="ORF">HGRIS_009171</name>
</gene>
<evidence type="ECO:0000259" key="3">
    <source>
        <dbReference type="Pfam" id="PF01370"/>
    </source>
</evidence>
<dbReference type="Pfam" id="PF01370">
    <property type="entry name" value="Epimerase"/>
    <property type="match status" value="1"/>
</dbReference>
<dbReference type="EMBL" id="JASNQZ010000012">
    <property type="protein sequence ID" value="KAL0949076.1"/>
    <property type="molecule type" value="Genomic_DNA"/>
</dbReference>
<name>A0ABR3J0R9_9AGAR</name>
<dbReference type="InterPro" id="IPR001509">
    <property type="entry name" value="Epimerase_deHydtase"/>
</dbReference>
<dbReference type="Pfam" id="PF00535">
    <property type="entry name" value="Glycos_transf_2"/>
    <property type="match status" value="1"/>
</dbReference>
<evidence type="ECO:0000313" key="5">
    <source>
        <dbReference type="Proteomes" id="UP001556367"/>
    </source>
</evidence>
<dbReference type="InterPro" id="IPR001173">
    <property type="entry name" value="Glyco_trans_2-like"/>
</dbReference>
<proteinExistence type="inferred from homology"/>
<dbReference type="Gene3D" id="3.90.550.10">
    <property type="entry name" value="Spore Coat Polysaccharide Biosynthesis Protein SpsA, Chain A"/>
    <property type="match status" value="1"/>
</dbReference>
<organism evidence="4 5">
    <name type="scientific">Hohenbuehelia grisea</name>
    <dbReference type="NCBI Taxonomy" id="104357"/>
    <lineage>
        <taxon>Eukaryota</taxon>
        <taxon>Fungi</taxon>
        <taxon>Dikarya</taxon>
        <taxon>Basidiomycota</taxon>
        <taxon>Agaricomycotina</taxon>
        <taxon>Agaricomycetes</taxon>
        <taxon>Agaricomycetidae</taxon>
        <taxon>Agaricales</taxon>
        <taxon>Pleurotineae</taxon>
        <taxon>Pleurotaceae</taxon>
        <taxon>Hohenbuehelia</taxon>
    </lineage>
</organism>
<dbReference type="Proteomes" id="UP001556367">
    <property type="component" value="Unassembled WGS sequence"/>
</dbReference>
<evidence type="ECO:0000259" key="2">
    <source>
        <dbReference type="Pfam" id="PF00535"/>
    </source>
</evidence>
<dbReference type="InterPro" id="IPR036291">
    <property type="entry name" value="NAD(P)-bd_dom_sf"/>
</dbReference>
<accession>A0ABR3J0R9</accession>
<dbReference type="SUPFAM" id="SSF51735">
    <property type="entry name" value="NAD(P)-binding Rossmann-fold domains"/>
    <property type="match status" value="1"/>
</dbReference>
<feature type="domain" description="NAD-dependent epimerase/dehydratase" evidence="3">
    <location>
        <begin position="9"/>
        <end position="261"/>
    </location>
</feature>
<evidence type="ECO:0000256" key="1">
    <source>
        <dbReference type="ARBA" id="ARBA00007637"/>
    </source>
</evidence>
<dbReference type="Gene3D" id="3.90.25.10">
    <property type="entry name" value="UDP-galactose 4-epimerase, domain 1"/>
    <property type="match status" value="1"/>
</dbReference>
<keyword evidence="5" id="KW-1185">Reference proteome</keyword>
<reference evidence="5" key="1">
    <citation type="submission" date="2024-06" db="EMBL/GenBank/DDBJ databases">
        <title>Multi-omics analyses provide insights into the biosynthesis of the anticancer antibiotic pleurotin in Hohenbuehelia grisea.</title>
        <authorList>
            <person name="Weaver J.A."/>
            <person name="Alberti F."/>
        </authorList>
    </citation>
    <scope>NUCLEOTIDE SEQUENCE [LARGE SCALE GENOMIC DNA]</scope>
    <source>
        <strain evidence="5">T-177</strain>
    </source>
</reference>
<dbReference type="SUPFAM" id="SSF53448">
    <property type="entry name" value="Nucleotide-diphospho-sugar transferases"/>
    <property type="match status" value="1"/>
</dbReference>
<comment type="caution">
    <text evidence="4">The sequence shown here is derived from an EMBL/GenBank/DDBJ whole genome shotgun (WGS) entry which is preliminary data.</text>
</comment>
<sequence>MPLTPDDLILVTGGHGFIGSHIVLRLLKDGYRVRLVDVRPACALPIPRHDRLEVIVGNLCEPTICRQVLRGVGVVLHLAATMGGMGTIHSENDFIIYRTNQTMTTLLLSEAASPKFDVKLFFYASSACVYPEHLQSDARHDVSLAESSAWNNPPPKPQGLYGFEKFVTELLLNQVDSDMSVRIARFHNVYGPGGSWSAGKEKVPAALCRKLLASQMLGIPAPTVEMWGSGNQRRSFLYISDCVEAVMRLLHSDYQEPINIGSDRAVSIKDLAYIAGHAVYHHDIDITFILAEDKPVGVASRNSDNTLVGSILNWEPQVSLEDGMADTAEWIRAQMAAEIQELSDDEKGVVLEMLQTSAVVKLSDEALTFALLLPITSRGGVSPGDCLENLRRFAISLLRTTSGERHDIGSAVQFRFRIYLAIDRDDEYLRGNTSELDQTNRAQDALALMGITDVVTIICDYPKGHVCHHWRELARKAWKDKCDYFVLLGDDVVLHDTHWMSQAHVEFVMLQATRSPTHPHGIGCVAFTDISFPGMPTFPIIHRTHLDIFNGEVVPEDFINQDGDPYLFQLYRRWGVSKMFPYRIENGCGGSNEARYDKVHAKQWTFDVLDKGIKTIESWLQRHDAAITSQITLDVVIPCYRVLLPILDAILCLHSSTTCSVMFIIIIDNPLSPFIPVIESKYQYRSDIRIRTNTQNLGAAASRNRGLSESAADWILFLDDDVQPSESILFEAEKVIRRYPDAAGFVGNSRFPLAESIFTTAVHLAGVTYFWDIATKIVNDLPWGVTANLITRRKRGIEFDLDFPKTGGGEDIDFCLKQRAASIAQGGEGFRPAPEVIVTHPWWHEGQRSYRRFFMWSVGDGGLIKKHPEHTYWDFAPNSAELLLVCVLVASLGIVACFFTLQNHWSVAAFTVRSIISVFAANILHDFWRHFWRHSDRAAQINTSLRGGLWILAVLESTIVRIISEVGRTAGLLQRGEVTLLGKRFDWFTGRSGEGPRAEERSNSVERFSVFLGLMTVCLFL</sequence>
<dbReference type="CDD" id="cd00761">
    <property type="entry name" value="Glyco_tranf_GTA_type"/>
    <property type="match status" value="1"/>
</dbReference>
<evidence type="ECO:0000313" key="4">
    <source>
        <dbReference type="EMBL" id="KAL0949076.1"/>
    </source>
</evidence>
<dbReference type="PANTHER" id="PTHR43000">
    <property type="entry name" value="DTDP-D-GLUCOSE 4,6-DEHYDRATASE-RELATED"/>
    <property type="match status" value="1"/>
</dbReference>